<evidence type="ECO:0000256" key="9">
    <source>
        <dbReference type="ARBA" id="ARBA00022801"/>
    </source>
</evidence>
<feature type="compositionally biased region" description="Acidic residues" evidence="16">
    <location>
        <begin position="338"/>
        <end position="348"/>
    </location>
</feature>
<sequence length="952" mass="107226">MIDIRASLKEFDIPGLIERVTTLEGLVSRVRALERNKNVQGTGDNAAELEERVSSIDQSQAQLEGAVHTMRGEILEDMGIMKDELGELNTKVNITMRAVGNDNHNPYAEGVGQRRMKVPEPRAFGGARDAKELENFLFDMEQYFRAVRMDSEEAKVTTATMYLAGDAKLWWRTKYVDIQDGRCVIDTWEDLRRELKAQFFPENVEYIARRNLRELKQTGTIREYRVQDLATAQAAAERLTDYAPESSASKKPQQSSSGGNGGQFGKPGKNKSGGGDQRKPSYPSNSPQSSRGSVSTSKPRTISCFLCNGPHRVAECPQKTALNALQASVRKAPQSHADEDEDEDESDEDQPRIGALRFIGALKKHAESSKKSGDKGLMFVKGHLGGKPATSVMLDTGATHNFVSEAEAKKLGLKLEKDSGRMKAVNSKSLPTAGQAKQVSVKLGTWEGQLLKKGTVWHWGEPCQTAFEDMKLAMINDPVLALPDISKPFEVQTDASDYALGGVLLQENHPVAYESHKLSQAERRYTAQEKEMLAVIHCLRVWRHYLLGSKFIVKTDNTGVSYFFTQPKLTPKQGRWHEFLAEFDFEFEHKAGKSNQAADALSRKAELTAMTYVAHISASRVATSMRERIRENLDKDPVAQAIINLAKEGKTRQFWVEDGLLMAKGSRLFVPKAGDLRRTLMNECHDTLWAGHPGWQRTYALLKQGYYWPQMREDAVNFSKTCLICQEDKVERKKIAGLLEPLPKSSATNRSPFEIVTGQQPLLPHTLDGPYTGKSPKAHHFTKDWKQNIDIARAYLEKASKRMKKWADKGRRQLEFQVGDLVLVKLTKEQLKGLRGQDHKLIRKYEGPLPIVSKVGKVAYKIDLPPWMKIHPVIHVSNLKPYHPDPEDPARNQSTRPAVNLKKPPSRVAEEILAERRVIIRRRPRLEFLVKWKGLGDEETSWEKAEDLSEFQ</sequence>
<keyword evidence="11" id="KW-0229">DNA integration</keyword>
<dbReference type="CDD" id="cd00024">
    <property type="entry name" value="CD_CSD"/>
    <property type="match status" value="1"/>
</dbReference>
<reference evidence="18" key="1">
    <citation type="journal article" date="2023" name="Science">
        <title>Elucidation of the pathway for biosynthesis of saponin adjuvants from the soapbark tree.</title>
        <authorList>
            <person name="Reed J."/>
            <person name="Orme A."/>
            <person name="El-Demerdash A."/>
            <person name="Owen C."/>
            <person name="Martin L.B.B."/>
            <person name="Misra R.C."/>
            <person name="Kikuchi S."/>
            <person name="Rejzek M."/>
            <person name="Martin A.C."/>
            <person name="Harkess A."/>
            <person name="Leebens-Mack J."/>
            <person name="Louveau T."/>
            <person name="Stephenson M.J."/>
            <person name="Osbourn A."/>
        </authorList>
    </citation>
    <scope>NUCLEOTIDE SEQUENCE</scope>
    <source>
        <strain evidence="18">S10</strain>
    </source>
</reference>
<evidence type="ECO:0000256" key="3">
    <source>
        <dbReference type="ARBA" id="ARBA00022679"/>
    </source>
</evidence>
<dbReference type="InterPro" id="IPR005162">
    <property type="entry name" value="Retrotrans_gag_dom"/>
</dbReference>
<dbReference type="PANTHER" id="PTHR37984:SF5">
    <property type="entry name" value="PROTEIN NYNRIN-LIKE"/>
    <property type="match status" value="1"/>
</dbReference>
<dbReference type="GO" id="GO:0003887">
    <property type="term" value="F:DNA-directed DNA polymerase activity"/>
    <property type="evidence" value="ECO:0007669"/>
    <property type="project" value="UniProtKB-KW"/>
</dbReference>
<dbReference type="GO" id="GO:0015074">
    <property type="term" value="P:DNA integration"/>
    <property type="evidence" value="ECO:0007669"/>
    <property type="project" value="UniProtKB-KW"/>
</dbReference>
<dbReference type="CDD" id="cd00303">
    <property type="entry name" value="retropepsin_like"/>
    <property type="match status" value="1"/>
</dbReference>
<dbReference type="Gene3D" id="2.40.70.10">
    <property type="entry name" value="Acid Proteases"/>
    <property type="match status" value="1"/>
</dbReference>
<dbReference type="InterPro" id="IPR056924">
    <property type="entry name" value="SH3_Tf2-1"/>
</dbReference>
<keyword evidence="6" id="KW-0479">Metal-binding</keyword>
<dbReference type="Pfam" id="PF03732">
    <property type="entry name" value="Retrotrans_gag"/>
    <property type="match status" value="1"/>
</dbReference>
<feature type="region of interest" description="Disordered" evidence="16">
    <location>
        <begin position="881"/>
        <end position="902"/>
    </location>
</feature>
<feature type="compositionally biased region" description="Polar residues" evidence="16">
    <location>
        <begin position="282"/>
        <end position="300"/>
    </location>
</feature>
<dbReference type="Pfam" id="PF13650">
    <property type="entry name" value="Asp_protease_2"/>
    <property type="match status" value="1"/>
</dbReference>
<keyword evidence="15" id="KW-0233">DNA recombination</keyword>
<keyword evidence="3" id="KW-0808">Transferase</keyword>
<evidence type="ECO:0000256" key="13">
    <source>
        <dbReference type="ARBA" id="ARBA00022932"/>
    </source>
</evidence>
<evidence type="ECO:0000256" key="7">
    <source>
        <dbReference type="ARBA" id="ARBA00022750"/>
    </source>
</evidence>
<dbReference type="EC" id="2.7.7.49" evidence="1"/>
<feature type="compositionally biased region" description="Gly residues" evidence="16">
    <location>
        <begin position="258"/>
        <end position="275"/>
    </location>
</feature>
<dbReference type="Pfam" id="PF00385">
    <property type="entry name" value="Chromo"/>
    <property type="match status" value="1"/>
</dbReference>
<feature type="compositionally biased region" description="Low complexity" evidence="16">
    <location>
        <begin position="246"/>
        <end position="257"/>
    </location>
</feature>
<evidence type="ECO:0000256" key="6">
    <source>
        <dbReference type="ARBA" id="ARBA00022723"/>
    </source>
</evidence>
<dbReference type="InterPro" id="IPR043502">
    <property type="entry name" value="DNA/RNA_pol_sf"/>
</dbReference>
<dbReference type="Gene3D" id="2.40.50.40">
    <property type="match status" value="1"/>
</dbReference>
<protein>
    <recommendedName>
        <fullName evidence="1">RNA-directed DNA polymerase</fullName>
        <ecNumber evidence="1">2.7.7.49</ecNumber>
    </recommendedName>
</protein>
<dbReference type="Gene3D" id="3.30.70.270">
    <property type="match status" value="1"/>
</dbReference>
<keyword evidence="4" id="KW-0548">Nucleotidyltransferase</keyword>
<evidence type="ECO:0000256" key="12">
    <source>
        <dbReference type="ARBA" id="ARBA00022918"/>
    </source>
</evidence>
<dbReference type="GO" id="GO:0006310">
    <property type="term" value="P:DNA recombination"/>
    <property type="evidence" value="ECO:0007669"/>
    <property type="project" value="UniProtKB-KW"/>
</dbReference>
<evidence type="ECO:0000256" key="10">
    <source>
        <dbReference type="ARBA" id="ARBA00022842"/>
    </source>
</evidence>
<dbReference type="GO" id="GO:0006508">
    <property type="term" value="P:proteolysis"/>
    <property type="evidence" value="ECO:0007669"/>
    <property type="project" value="UniProtKB-KW"/>
</dbReference>
<evidence type="ECO:0000256" key="15">
    <source>
        <dbReference type="ARBA" id="ARBA00023172"/>
    </source>
</evidence>
<evidence type="ECO:0000313" key="18">
    <source>
        <dbReference type="EMBL" id="KAJ7950663.1"/>
    </source>
</evidence>
<evidence type="ECO:0000256" key="11">
    <source>
        <dbReference type="ARBA" id="ARBA00022908"/>
    </source>
</evidence>
<dbReference type="GO" id="GO:0004519">
    <property type="term" value="F:endonuclease activity"/>
    <property type="evidence" value="ECO:0007669"/>
    <property type="project" value="UniProtKB-KW"/>
</dbReference>
<dbReference type="InterPro" id="IPR016197">
    <property type="entry name" value="Chromo-like_dom_sf"/>
</dbReference>
<dbReference type="GO" id="GO:0004190">
    <property type="term" value="F:aspartic-type endopeptidase activity"/>
    <property type="evidence" value="ECO:0007669"/>
    <property type="project" value="UniProtKB-KW"/>
</dbReference>
<dbReference type="GO" id="GO:0046872">
    <property type="term" value="F:metal ion binding"/>
    <property type="evidence" value="ECO:0007669"/>
    <property type="project" value="UniProtKB-KW"/>
</dbReference>
<dbReference type="CDD" id="cd09274">
    <property type="entry name" value="RNase_HI_RT_Ty3"/>
    <property type="match status" value="1"/>
</dbReference>
<dbReference type="SUPFAM" id="SSF54160">
    <property type="entry name" value="Chromo domain-like"/>
    <property type="match status" value="1"/>
</dbReference>
<name>A0AAD7L3P0_QUISA</name>
<keyword evidence="19" id="KW-1185">Reference proteome</keyword>
<keyword evidence="12" id="KW-0695">RNA-directed DNA polymerase</keyword>
<keyword evidence="13" id="KW-0239">DNA-directed DNA polymerase</keyword>
<dbReference type="FunFam" id="3.10.20.370:FF:000001">
    <property type="entry name" value="Retrovirus-related Pol polyprotein from transposon 17.6-like protein"/>
    <property type="match status" value="1"/>
</dbReference>
<dbReference type="Pfam" id="PF17917">
    <property type="entry name" value="RT_RNaseH"/>
    <property type="match status" value="1"/>
</dbReference>
<evidence type="ECO:0000256" key="1">
    <source>
        <dbReference type="ARBA" id="ARBA00012493"/>
    </source>
</evidence>
<dbReference type="Proteomes" id="UP001163823">
    <property type="component" value="Chromosome 11"/>
</dbReference>
<dbReference type="InterPro" id="IPR021109">
    <property type="entry name" value="Peptidase_aspartic_dom_sf"/>
</dbReference>
<keyword evidence="8" id="KW-0255">Endonuclease</keyword>
<dbReference type="InterPro" id="IPR041588">
    <property type="entry name" value="Integrase_H2C2"/>
</dbReference>
<feature type="region of interest" description="Disordered" evidence="16">
    <location>
        <begin position="237"/>
        <end position="300"/>
    </location>
</feature>
<dbReference type="GO" id="GO:0003677">
    <property type="term" value="F:DNA binding"/>
    <property type="evidence" value="ECO:0007669"/>
    <property type="project" value="UniProtKB-KW"/>
</dbReference>
<comment type="caution">
    <text evidence="18">The sequence shown here is derived from an EMBL/GenBank/DDBJ whole genome shotgun (WGS) entry which is preliminary data.</text>
</comment>
<keyword evidence="7" id="KW-0064">Aspartyl protease</keyword>
<dbReference type="Pfam" id="PF17921">
    <property type="entry name" value="Integrase_H2C2"/>
    <property type="match status" value="1"/>
</dbReference>
<dbReference type="PANTHER" id="PTHR37984">
    <property type="entry name" value="PROTEIN CBG26694"/>
    <property type="match status" value="1"/>
</dbReference>
<keyword evidence="2" id="KW-0645">Protease</keyword>
<dbReference type="AlphaFoldDB" id="A0AAD7L3P0"/>
<evidence type="ECO:0000256" key="8">
    <source>
        <dbReference type="ARBA" id="ARBA00022759"/>
    </source>
</evidence>
<gene>
    <name evidence="18" type="ORF">O6P43_026824</name>
</gene>
<dbReference type="InterPro" id="IPR036397">
    <property type="entry name" value="RNaseH_sf"/>
</dbReference>
<dbReference type="InterPro" id="IPR043128">
    <property type="entry name" value="Rev_trsase/Diguanyl_cyclase"/>
</dbReference>
<keyword evidence="14" id="KW-0238">DNA-binding</keyword>
<evidence type="ECO:0000259" key="17">
    <source>
        <dbReference type="PROSITE" id="PS50013"/>
    </source>
</evidence>
<dbReference type="InterPro" id="IPR050951">
    <property type="entry name" value="Retrovirus_Pol_polyprotein"/>
</dbReference>
<dbReference type="InterPro" id="IPR023780">
    <property type="entry name" value="Chromo_domain"/>
</dbReference>
<evidence type="ECO:0000256" key="14">
    <source>
        <dbReference type="ARBA" id="ARBA00023125"/>
    </source>
</evidence>
<keyword evidence="9" id="KW-0378">Hydrolase</keyword>
<evidence type="ECO:0000313" key="19">
    <source>
        <dbReference type="Proteomes" id="UP001163823"/>
    </source>
</evidence>
<evidence type="ECO:0000256" key="2">
    <source>
        <dbReference type="ARBA" id="ARBA00022670"/>
    </source>
</evidence>
<feature type="domain" description="Chromo" evidence="17">
    <location>
        <begin position="907"/>
        <end position="952"/>
    </location>
</feature>
<dbReference type="GO" id="GO:0003964">
    <property type="term" value="F:RNA-directed DNA polymerase activity"/>
    <property type="evidence" value="ECO:0007669"/>
    <property type="project" value="UniProtKB-KW"/>
</dbReference>
<keyword evidence="10" id="KW-0460">Magnesium</keyword>
<evidence type="ECO:0000256" key="5">
    <source>
        <dbReference type="ARBA" id="ARBA00022722"/>
    </source>
</evidence>
<dbReference type="SUPFAM" id="SSF56672">
    <property type="entry name" value="DNA/RNA polymerases"/>
    <property type="match status" value="1"/>
</dbReference>
<evidence type="ECO:0000256" key="4">
    <source>
        <dbReference type="ARBA" id="ARBA00022695"/>
    </source>
</evidence>
<dbReference type="InterPro" id="IPR041373">
    <property type="entry name" value="RT_RNaseH"/>
</dbReference>
<proteinExistence type="predicted"/>
<accession>A0AAD7L3P0</accession>
<dbReference type="KEGG" id="qsa:O6P43_026824"/>
<dbReference type="Gene3D" id="1.10.340.70">
    <property type="match status" value="1"/>
</dbReference>
<keyword evidence="5" id="KW-0540">Nuclease</keyword>
<dbReference type="Pfam" id="PF24626">
    <property type="entry name" value="SH3_Tf2-1"/>
    <property type="match status" value="1"/>
</dbReference>
<dbReference type="InterPro" id="IPR000953">
    <property type="entry name" value="Chromo/chromo_shadow_dom"/>
</dbReference>
<evidence type="ECO:0000256" key="16">
    <source>
        <dbReference type="SAM" id="MobiDB-lite"/>
    </source>
</evidence>
<feature type="region of interest" description="Disordered" evidence="16">
    <location>
        <begin position="327"/>
        <end position="351"/>
    </location>
</feature>
<dbReference type="EMBL" id="JARAOO010000011">
    <property type="protein sequence ID" value="KAJ7950663.1"/>
    <property type="molecule type" value="Genomic_DNA"/>
</dbReference>
<organism evidence="18 19">
    <name type="scientific">Quillaja saponaria</name>
    <name type="common">Soap bark tree</name>
    <dbReference type="NCBI Taxonomy" id="32244"/>
    <lineage>
        <taxon>Eukaryota</taxon>
        <taxon>Viridiplantae</taxon>
        <taxon>Streptophyta</taxon>
        <taxon>Embryophyta</taxon>
        <taxon>Tracheophyta</taxon>
        <taxon>Spermatophyta</taxon>
        <taxon>Magnoliopsida</taxon>
        <taxon>eudicotyledons</taxon>
        <taxon>Gunneridae</taxon>
        <taxon>Pentapetalae</taxon>
        <taxon>rosids</taxon>
        <taxon>fabids</taxon>
        <taxon>Fabales</taxon>
        <taxon>Quillajaceae</taxon>
        <taxon>Quillaja</taxon>
    </lineage>
</organism>
<dbReference type="PROSITE" id="PS50013">
    <property type="entry name" value="CHROMO_2"/>
    <property type="match status" value="1"/>
</dbReference>
<dbReference type="Gene3D" id="3.30.420.10">
    <property type="entry name" value="Ribonuclease H-like superfamily/Ribonuclease H"/>
    <property type="match status" value="1"/>
</dbReference>